<dbReference type="InterPro" id="IPR015500">
    <property type="entry name" value="Peptidase_S8_subtilisin-rel"/>
</dbReference>
<name>A0ABT0IBC4_9ACTN</name>
<dbReference type="PANTHER" id="PTHR43806:SF11">
    <property type="entry name" value="CEREVISIN-RELATED"/>
    <property type="match status" value="1"/>
</dbReference>
<dbReference type="PROSITE" id="PS51892">
    <property type="entry name" value="SUBTILASE"/>
    <property type="match status" value="1"/>
</dbReference>
<evidence type="ECO:0000256" key="6">
    <source>
        <dbReference type="SAM" id="MobiDB-lite"/>
    </source>
</evidence>
<evidence type="ECO:0000259" key="7">
    <source>
        <dbReference type="Pfam" id="PF00082"/>
    </source>
</evidence>
<evidence type="ECO:0000256" key="3">
    <source>
        <dbReference type="ARBA" id="ARBA00022801"/>
    </source>
</evidence>
<keyword evidence="2 5" id="KW-0645">Protease</keyword>
<proteinExistence type="inferred from homology"/>
<dbReference type="InterPro" id="IPR036852">
    <property type="entry name" value="Peptidase_S8/S53_dom_sf"/>
</dbReference>
<evidence type="ECO:0000256" key="1">
    <source>
        <dbReference type="ARBA" id="ARBA00011073"/>
    </source>
</evidence>
<dbReference type="Pfam" id="PF00082">
    <property type="entry name" value="Peptidase_S8"/>
    <property type="match status" value="1"/>
</dbReference>
<comment type="caution">
    <text evidence="9">The sequence shown here is derived from an EMBL/GenBank/DDBJ whole genome shotgun (WGS) entry which is preliminary data.</text>
</comment>
<feature type="region of interest" description="Disordered" evidence="6">
    <location>
        <begin position="1"/>
        <end position="26"/>
    </location>
</feature>
<evidence type="ECO:0000256" key="2">
    <source>
        <dbReference type="ARBA" id="ARBA00022670"/>
    </source>
</evidence>
<evidence type="ECO:0000313" key="9">
    <source>
        <dbReference type="EMBL" id="MCK8678628.1"/>
    </source>
</evidence>
<reference evidence="9 10" key="1">
    <citation type="submission" date="2022-04" db="EMBL/GenBank/DDBJ databases">
        <title>Streptomyces sp. nov. LCR6-01 isolated from Lichen of Dirinaria sp.</title>
        <authorList>
            <person name="Kanchanasin P."/>
            <person name="Tanasupawat S."/>
            <person name="Phongsopitanun W."/>
        </authorList>
    </citation>
    <scope>NUCLEOTIDE SEQUENCE [LARGE SCALE GENOMIC DNA]</scope>
    <source>
        <strain evidence="9 10">LCR6-01</strain>
    </source>
</reference>
<evidence type="ECO:0000313" key="10">
    <source>
        <dbReference type="Proteomes" id="UP001522868"/>
    </source>
</evidence>
<feature type="active site" description="Charge relay system" evidence="5">
    <location>
        <position position="238"/>
    </location>
</feature>
<dbReference type="InterPro" id="IPR050131">
    <property type="entry name" value="Peptidase_S8_subtilisin-like"/>
</dbReference>
<sequence>MRHSDSTTGRPGTPETPPGRLRAARHRTSCRRRLDRARLAAALAAALCLPLAAAATTSAQAAGRTGAGSPAAVDRAAADAAVHIVQLNDVEATKEAVTKVAAEMTATHGGSVRRVYADPMQGFSTVLTPEQLTKYLKDTRVGSVTENRTYSAAGRLTPAVSGGTSPAASAPWGLDRIDQRELPLDGRYSVGRTGAGVRVYVVDTGVRTSHGDFAGRARGAYDAISLREGGGGQDCHGHGTATAAIAAGRATGVARQARVESVRALGCDGTGTLEHLLTAVDWITTHARKPAVVALGFSGPAGSVLDLQLYQMTEQGIAYTAPAGSGSGGSDTDSCDLTPGRQTTALTAGATGRDDGRVAGTGRGSCVHLFAPGAGVPAASAASDRCWTTLTGTSAAAAAVAGAAALHLAARPTAGPAELDQALTDGSTKDRIRNAGEDSPNRLLYVADQAPGRAAAPGEPGR</sequence>
<dbReference type="EMBL" id="JALPTH010000012">
    <property type="protein sequence ID" value="MCK8678628.1"/>
    <property type="molecule type" value="Genomic_DNA"/>
</dbReference>
<dbReference type="InterPro" id="IPR023827">
    <property type="entry name" value="Peptidase_S8_Asp-AS"/>
</dbReference>
<feature type="domain" description="Peptidase S8/S53" evidence="7">
    <location>
        <begin position="194"/>
        <end position="428"/>
    </location>
</feature>
<feature type="active site" description="Charge relay system" evidence="5">
    <location>
        <position position="394"/>
    </location>
</feature>
<evidence type="ECO:0000256" key="5">
    <source>
        <dbReference type="PROSITE-ProRule" id="PRU01240"/>
    </source>
</evidence>
<gene>
    <name evidence="9" type="ORF">M1O15_14760</name>
</gene>
<feature type="domain" description="Inhibitor I9" evidence="8">
    <location>
        <begin position="83"/>
        <end position="151"/>
    </location>
</feature>
<dbReference type="PROSITE" id="PS00136">
    <property type="entry name" value="SUBTILASE_ASP"/>
    <property type="match status" value="1"/>
</dbReference>
<evidence type="ECO:0000256" key="4">
    <source>
        <dbReference type="ARBA" id="ARBA00022825"/>
    </source>
</evidence>
<evidence type="ECO:0000259" key="8">
    <source>
        <dbReference type="Pfam" id="PF05922"/>
    </source>
</evidence>
<protein>
    <submittedName>
        <fullName evidence="9">S8 family serine peptidase</fullName>
    </submittedName>
</protein>
<feature type="active site" description="Charge relay system" evidence="5">
    <location>
        <position position="203"/>
    </location>
</feature>
<feature type="compositionally biased region" description="Low complexity" evidence="6">
    <location>
        <begin position="7"/>
        <end position="21"/>
    </location>
</feature>
<dbReference type="Gene3D" id="3.40.50.200">
    <property type="entry name" value="Peptidase S8/S53 domain"/>
    <property type="match status" value="1"/>
</dbReference>
<dbReference type="PRINTS" id="PR00723">
    <property type="entry name" value="SUBTILISIN"/>
</dbReference>
<dbReference type="Pfam" id="PF05922">
    <property type="entry name" value="Inhibitor_I9"/>
    <property type="match status" value="1"/>
</dbReference>
<accession>A0ABT0IBC4</accession>
<dbReference type="PANTHER" id="PTHR43806">
    <property type="entry name" value="PEPTIDASE S8"/>
    <property type="match status" value="1"/>
</dbReference>
<comment type="similarity">
    <text evidence="1 5">Belongs to the peptidase S8 family.</text>
</comment>
<organism evidence="9 10">
    <name type="scientific">Streptomyces lichenis</name>
    <dbReference type="NCBI Taxonomy" id="2306967"/>
    <lineage>
        <taxon>Bacteria</taxon>
        <taxon>Bacillati</taxon>
        <taxon>Actinomycetota</taxon>
        <taxon>Actinomycetes</taxon>
        <taxon>Kitasatosporales</taxon>
        <taxon>Streptomycetaceae</taxon>
        <taxon>Streptomyces</taxon>
    </lineage>
</organism>
<keyword evidence="10" id="KW-1185">Reference proteome</keyword>
<keyword evidence="4 5" id="KW-0720">Serine protease</keyword>
<dbReference type="InterPro" id="IPR010259">
    <property type="entry name" value="S8pro/Inhibitor_I9"/>
</dbReference>
<dbReference type="Proteomes" id="UP001522868">
    <property type="component" value="Unassembled WGS sequence"/>
</dbReference>
<dbReference type="SUPFAM" id="SSF52743">
    <property type="entry name" value="Subtilisin-like"/>
    <property type="match status" value="1"/>
</dbReference>
<dbReference type="RefSeq" id="WP_248634261.1">
    <property type="nucleotide sequence ID" value="NZ_JALPTH010000012.1"/>
</dbReference>
<feature type="compositionally biased region" description="Basic and acidic residues" evidence="6">
    <location>
        <begin position="427"/>
        <end position="440"/>
    </location>
</feature>
<feature type="region of interest" description="Disordered" evidence="6">
    <location>
        <begin position="417"/>
        <end position="440"/>
    </location>
</feature>
<keyword evidence="3 5" id="KW-0378">Hydrolase</keyword>
<dbReference type="InterPro" id="IPR000209">
    <property type="entry name" value="Peptidase_S8/S53_dom"/>
</dbReference>